<accession>A0ABS3NG42</accession>
<gene>
    <name evidence="1" type="ORF">J3U76_06855</name>
</gene>
<dbReference type="Proteomes" id="UP000664882">
    <property type="component" value="Unassembled WGS sequence"/>
</dbReference>
<name>A0ABS3NG42_9GAMM</name>
<dbReference type="RefSeq" id="WP_208005181.1">
    <property type="nucleotide sequence ID" value="NZ_JAGDFX010000006.1"/>
</dbReference>
<comment type="caution">
    <text evidence="1">The sequence shown here is derived from an EMBL/GenBank/DDBJ whole genome shotgun (WGS) entry which is preliminary data.</text>
</comment>
<evidence type="ECO:0000313" key="2">
    <source>
        <dbReference type="Proteomes" id="UP000664882"/>
    </source>
</evidence>
<evidence type="ECO:0000313" key="1">
    <source>
        <dbReference type="EMBL" id="MBO1519348.1"/>
    </source>
</evidence>
<proteinExistence type="predicted"/>
<evidence type="ECO:0008006" key="3">
    <source>
        <dbReference type="Google" id="ProtNLM"/>
    </source>
</evidence>
<reference evidence="1 2" key="1">
    <citation type="submission" date="2021-03" db="EMBL/GenBank/DDBJ databases">
        <title>Oceanisphaera sp. nov., isolated from the intestine.</title>
        <authorList>
            <person name="Zhao L.-H."/>
            <person name="Shi L.-F."/>
        </authorList>
    </citation>
    <scope>NUCLEOTIDE SEQUENCE [LARGE SCALE GENOMIC DNA]</scope>
    <source>
        <strain evidence="1 2">DM8</strain>
    </source>
</reference>
<dbReference type="EMBL" id="JAGDFX010000006">
    <property type="protein sequence ID" value="MBO1519348.1"/>
    <property type="molecule type" value="Genomic_DNA"/>
</dbReference>
<sequence>MIKNKGFTTLTITVILLSLLMSASVFIGKVLVSEKRITLNELEYRVAQATAEQSLAEALALFKVQPSTRSVAGTVSNTVAEVSYTVSITPNTALAGVYQLESVASLPNGGESRVSLSVARRSVLKPIQNQKVASLMLAGASNDINGDIRLVADPHGGGSGIPLSLWSSGGISSSGRIQSCHLSDFDAQANHCVLELSYISNSSQDINGDMLLSATDFPADLLDHIFGYGQAQWSSLAAMAVSSVAGCEDINRSGFFIVQHGGTCYLNQVTSTPLSPVILFVKDTAVIAPINTEFYGLLVLYDSQPNDSNVMAAQFGSGSQVWGSVVSRLGNNQLAGDLSIIYHAGIQCLLSNCNQEPNSPFVNLYTIPGSWSDH</sequence>
<keyword evidence="2" id="KW-1185">Reference proteome</keyword>
<protein>
    <recommendedName>
        <fullName evidence="3">Type 4 fimbrial biogenesis protein PilX N-terminal domain-containing protein</fullName>
    </recommendedName>
</protein>
<organism evidence="1 2">
    <name type="scientific">Oceanisphaera pacifica</name>
    <dbReference type="NCBI Taxonomy" id="2818389"/>
    <lineage>
        <taxon>Bacteria</taxon>
        <taxon>Pseudomonadati</taxon>
        <taxon>Pseudomonadota</taxon>
        <taxon>Gammaproteobacteria</taxon>
        <taxon>Aeromonadales</taxon>
        <taxon>Aeromonadaceae</taxon>
        <taxon>Oceanisphaera</taxon>
    </lineage>
</organism>